<protein>
    <recommendedName>
        <fullName evidence="6">SWIM-type domain-containing protein</fullName>
    </recommendedName>
</protein>
<keyword evidence="8" id="KW-1185">Reference proteome</keyword>
<dbReference type="GO" id="GO:0008270">
    <property type="term" value="F:zinc ion binding"/>
    <property type="evidence" value="ECO:0007669"/>
    <property type="project" value="UniProtKB-KW"/>
</dbReference>
<comment type="caution">
    <text evidence="7">The sequence shown here is derived from an EMBL/GenBank/DDBJ whole genome shotgun (WGS) entry which is preliminary data.</text>
</comment>
<accession>A0AAW2DAJ8</accession>
<evidence type="ECO:0000313" key="7">
    <source>
        <dbReference type="EMBL" id="KAL0005676.1"/>
    </source>
</evidence>
<dbReference type="AlphaFoldDB" id="A0AAW2DAJ8"/>
<evidence type="ECO:0000256" key="3">
    <source>
        <dbReference type="ARBA" id="ARBA00022833"/>
    </source>
</evidence>
<organism evidence="7 8">
    <name type="scientific">Lithocarpus litseifolius</name>
    <dbReference type="NCBI Taxonomy" id="425828"/>
    <lineage>
        <taxon>Eukaryota</taxon>
        <taxon>Viridiplantae</taxon>
        <taxon>Streptophyta</taxon>
        <taxon>Embryophyta</taxon>
        <taxon>Tracheophyta</taxon>
        <taxon>Spermatophyta</taxon>
        <taxon>Magnoliopsida</taxon>
        <taxon>eudicotyledons</taxon>
        <taxon>Gunneridae</taxon>
        <taxon>Pentapetalae</taxon>
        <taxon>rosids</taxon>
        <taxon>fabids</taxon>
        <taxon>Fagales</taxon>
        <taxon>Fagaceae</taxon>
        <taxon>Lithocarpus</taxon>
    </lineage>
</organism>
<evidence type="ECO:0000259" key="6">
    <source>
        <dbReference type="PROSITE" id="PS50966"/>
    </source>
</evidence>
<feature type="region of interest" description="Disordered" evidence="5">
    <location>
        <begin position="272"/>
        <end position="301"/>
    </location>
</feature>
<dbReference type="Pfam" id="PF04434">
    <property type="entry name" value="SWIM"/>
    <property type="match status" value="1"/>
</dbReference>
<dbReference type="PROSITE" id="PS50966">
    <property type="entry name" value="ZF_SWIM"/>
    <property type="match status" value="1"/>
</dbReference>
<evidence type="ECO:0000256" key="1">
    <source>
        <dbReference type="ARBA" id="ARBA00022723"/>
    </source>
</evidence>
<evidence type="ECO:0000313" key="8">
    <source>
        <dbReference type="Proteomes" id="UP001459277"/>
    </source>
</evidence>
<feature type="domain" description="SWIM-type" evidence="6">
    <location>
        <begin position="193"/>
        <end position="225"/>
    </location>
</feature>
<dbReference type="Proteomes" id="UP001459277">
    <property type="component" value="Unassembled WGS sequence"/>
</dbReference>
<keyword evidence="1" id="KW-0479">Metal-binding</keyword>
<proteinExistence type="predicted"/>
<gene>
    <name evidence="7" type="ORF">SO802_013237</name>
</gene>
<dbReference type="PANTHER" id="PTHR31973">
    <property type="entry name" value="POLYPROTEIN, PUTATIVE-RELATED"/>
    <property type="match status" value="1"/>
</dbReference>
<dbReference type="InterPro" id="IPR006564">
    <property type="entry name" value="Znf_PMZ"/>
</dbReference>
<dbReference type="EMBL" id="JAZDWU010000004">
    <property type="protein sequence ID" value="KAL0005676.1"/>
    <property type="molecule type" value="Genomic_DNA"/>
</dbReference>
<evidence type="ECO:0000256" key="4">
    <source>
        <dbReference type="PROSITE-ProRule" id="PRU00325"/>
    </source>
</evidence>
<dbReference type="SMART" id="SM00575">
    <property type="entry name" value="ZnF_PMZ"/>
    <property type="match status" value="1"/>
</dbReference>
<keyword evidence="3" id="KW-0862">Zinc</keyword>
<sequence>MFHQFCLRHIASNFNERFHDKHLMEIIIKAGHANQLRKFNSIMEAIRNYNSDAGKSLDETPLEMWTLAYDGGRRYGVMTTHLPACLDVLLKGAQNLPITAMVQSIFIKLAQYFNNSCTKIQAQLKEGQLFSKYAINKFDRYVEKSKRHTITILDWEHGTLQIWISMNPGIVNSGNDSQVGTGFEFASRGDRSQAVKLDLRTCSCGKWQIFKIPCSHVIASCHAVSLNGHQFIDPCYRLAEQLACYKPQFNSIPNVPYRREAKLPKLYTNPSMARQQSCLKPPPLRNEMDYRKNQPPKRGVCHQEECNHRKRPNVNLTASSCDSSTQGSSTQI</sequence>
<reference evidence="7 8" key="1">
    <citation type="submission" date="2024-01" db="EMBL/GenBank/DDBJ databases">
        <title>A telomere-to-telomere, gap-free genome of sweet tea (Lithocarpus litseifolius).</title>
        <authorList>
            <person name="Zhou J."/>
        </authorList>
    </citation>
    <scope>NUCLEOTIDE SEQUENCE [LARGE SCALE GENOMIC DNA]</scope>
    <source>
        <strain evidence="7">Zhou-2022a</strain>
        <tissue evidence="7">Leaf</tissue>
    </source>
</reference>
<dbReference type="PANTHER" id="PTHR31973:SF195">
    <property type="entry name" value="MUDR FAMILY TRANSPOSASE"/>
    <property type="match status" value="1"/>
</dbReference>
<evidence type="ECO:0000256" key="5">
    <source>
        <dbReference type="SAM" id="MobiDB-lite"/>
    </source>
</evidence>
<keyword evidence="2 4" id="KW-0863">Zinc-finger</keyword>
<evidence type="ECO:0000256" key="2">
    <source>
        <dbReference type="ARBA" id="ARBA00022771"/>
    </source>
</evidence>
<dbReference type="InterPro" id="IPR007527">
    <property type="entry name" value="Znf_SWIM"/>
</dbReference>
<name>A0AAW2DAJ8_9ROSI</name>